<feature type="coiled-coil region" evidence="5">
    <location>
        <begin position="340"/>
        <end position="371"/>
    </location>
</feature>
<evidence type="ECO:0000256" key="1">
    <source>
        <dbReference type="ARBA" id="ARBA00006518"/>
    </source>
</evidence>
<keyword evidence="9" id="KW-1185">Reference proteome</keyword>
<dbReference type="InterPro" id="IPR019160">
    <property type="entry name" value="Sec3_CC"/>
</dbReference>
<accession>A0A9N8V1S0</accession>
<dbReference type="GO" id="GO:0006887">
    <property type="term" value="P:exocytosis"/>
    <property type="evidence" value="ECO:0007669"/>
    <property type="project" value="UniProtKB-KW"/>
</dbReference>
<keyword evidence="4 5" id="KW-0175">Coiled coil</keyword>
<feature type="domain" description="Exocyst complex component Sec3 PIP2-binding N-terminal" evidence="7">
    <location>
        <begin position="69"/>
        <end position="144"/>
    </location>
</feature>
<evidence type="ECO:0000256" key="4">
    <source>
        <dbReference type="ARBA" id="ARBA00023054"/>
    </source>
</evidence>
<keyword evidence="2" id="KW-0813">Transport</keyword>
<feature type="region of interest" description="Disordered" evidence="6">
    <location>
        <begin position="187"/>
        <end position="206"/>
    </location>
</feature>
<organism evidence="8 9">
    <name type="scientific">Ambispora gerdemannii</name>
    <dbReference type="NCBI Taxonomy" id="144530"/>
    <lineage>
        <taxon>Eukaryota</taxon>
        <taxon>Fungi</taxon>
        <taxon>Fungi incertae sedis</taxon>
        <taxon>Mucoromycota</taxon>
        <taxon>Glomeromycotina</taxon>
        <taxon>Glomeromycetes</taxon>
        <taxon>Archaeosporales</taxon>
        <taxon>Ambisporaceae</taxon>
        <taxon>Ambispora</taxon>
    </lineage>
</organism>
<dbReference type="InterPro" id="IPR048628">
    <property type="entry name" value="Sec3_C"/>
</dbReference>
<dbReference type="GO" id="GO:0006893">
    <property type="term" value="P:Golgi to plasma membrane transport"/>
    <property type="evidence" value="ECO:0007669"/>
    <property type="project" value="TreeGrafter"/>
</dbReference>
<reference evidence="8" key="1">
    <citation type="submission" date="2021-06" db="EMBL/GenBank/DDBJ databases">
        <authorList>
            <person name="Kallberg Y."/>
            <person name="Tangrot J."/>
            <person name="Rosling A."/>
        </authorList>
    </citation>
    <scope>NUCLEOTIDE SEQUENCE</scope>
    <source>
        <strain evidence="8">MT106</strain>
    </source>
</reference>
<dbReference type="Pfam" id="PF20654">
    <property type="entry name" value="Sec3_C-term"/>
    <property type="match status" value="1"/>
</dbReference>
<dbReference type="InterPro" id="IPR028258">
    <property type="entry name" value="Sec3-PIP2_bind"/>
</dbReference>
<dbReference type="EMBL" id="CAJVPL010000017">
    <property type="protein sequence ID" value="CAG8434427.1"/>
    <property type="molecule type" value="Genomic_DNA"/>
</dbReference>
<dbReference type="Gene3D" id="2.30.29.90">
    <property type="match status" value="1"/>
</dbReference>
<comment type="similarity">
    <text evidence="1">Belongs to the SEC3 family.</text>
</comment>
<evidence type="ECO:0000256" key="5">
    <source>
        <dbReference type="SAM" id="Coils"/>
    </source>
</evidence>
<evidence type="ECO:0000256" key="3">
    <source>
        <dbReference type="ARBA" id="ARBA00022483"/>
    </source>
</evidence>
<evidence type="ECO:0000313" key="9">
    <source>
        <dbReference type="Proteomes" id="UP000789831"/>
    </source>
</evidence>
<name>A0A9N8V1S0_9GLOM</name>
<keyword evidence="3" id="KW-0268">Exocytosis</keyword>
<gene>
    <name evidence="8" type="ORF">AGERDE_LOCUS358</name>
</gene>
<evidence type="ECO:0000259" key="7">
    <source>
        <dbReference type="SMART" id="SM01313"/>
    </source>
</evidence>
<protein>
    <submittedName>
        <fullName evidence="8">1984_t:CDS:1</fullName>
    </submittedName>
</protein>
<sequence>MADIRQTDPIRQLIIKSLFSDSVEDPKSPGQSSESERLINYLKVNEESFGGQSPTGFDRPTSILKRGNKSDKTRYLLLSVNNRKGRVRLHKAKKNGNTHFQIGKTWPLENIVSVEVIDVYQKHTSRLPQLVNLEENILREIQARSAVNGNTESYELAVSLQSRLENKSTPNLPRIADQSLLNLVQNDRSTPSLSRGGGSETHSIGNYADDEDYAKQEEISLINVEELLNDFNWKETGNAAALEERLLNELAALNAVVQQLDKAISELDHMDQWLTLYTGELNSMGEDIHHIESQNRGLQVQTANQKALLAELDRLIQSIIIPDEVFLVLRQETLDTVQGVQHIENAAARLQAALESTFDEATREMTAVKEKVELYSLHSNGFSNRLHEHLKKSFQYQADILMNDKSRGPRRNSLTVLGHETIEDCLLKYRGLSLWMKEIDPRQHNELQTLYAQAVEPIYQKESKEYMAQMRLMLSKRELAEEATYAFSAASYCLSHRSSLASGNNHGDFSRAPWEYKDAGGGKLPPEEGFEQIMLTIVPLIVREQNFISDFFHLGNKGPKTFLNREELKNWHPQELNAKQELTSFIDYGCKHDHIQSVGMLVVLDKHIYEYQKTSQEFLVKILGMVRLRCINIFEKFTNEQLRTIEETKVTSKKRKGIILFIKLFPRYCERIEHSMQGELVDKLEVREIVNKAYERIVKTMFDSLEAIAKDTGSLADDKEQLNVHTMMLENMHRFYTEILTYKISVLEPYVKHAKISYEKHLEAYSKSVLRKPFGKLIEFFDGIDNLLKTTAAPEEVGFHLRYSKDALKKVVSQFPGKEIKRGLESSYKRVDRHFTQEEGLLQVVWRSIQTTLINNHKHFTSIINKCYPDTNISLEFTTEDLLSYFSEIISA</sequence>
<proteinExistence type="inferred from homology"/>
<dbReference type="PANTHER" id="PTHR16092:SF14">
    <property type="entry name" value="EXOCYST COMPLEX COMPONENT 1 ISOFORM X1"/>
    <property type="match status" value="1"/>
</dbReference>
<dbReference type="OrthoDB" id="27109at2759"/>
<dbReference type="Pfam" id="PF15277">
    <property type="entry name" value="Sec3-PIP2_bind"/>
    <property type="match status" value="1"/>
</dbReference>
<evidence type="ECO:0000313" key="8">
    <source>
        <dbReference type="EMBL" id="CAG8434427.1"/>
    </source>
</evidence>
<comment type="caution">
    <text evidence="8">The sequence shown here is derived from an EMBL/GenBank/DDBJ whole genome shotgun (WGS) entry which is preliminary data.</text>
</comment>
<dbReference type="GO" id="GO:0005886">
    <property type="term" value="C:plasma membrane"/>
    <property type="evidence" value="ECO:0007669"/>
    <property type="project" value="TreeGrafter"/>
</dbReference>
<evidence type="ECO:0000256" key="2">
    <source>
        <dbReference type="ARBA" id="ARBA00022448"/>
    </source>
</evidence>
<dbReference type="Pfam" id="PF09763">
    <property type="entry name" value="Sec3_CC"/>
    <property type="match status" value="1"/>
</dbReference>
<evidence type="ECO:0000256" key="6">
    <source>
        <dbReference type="SAM" id="MobiDB-lite"/>
    </source>
</evidence>
<dbReference type="AlphaFoldDB" id="A0A9N8V1S0"/>
<dbReference type="PANTHER" id="PTHR16092">
    <property type="entry name" value="SEC3/SYNTAXIN-RELATED"/>
    <property type="match status" value="1"/>
</dbReference>
<dbReference type="GO" id="GO:0005546">
    <property type="term" value="F:phosphatidylinositol-4,5-bisphosphate binding"/>
    <property type="evidence" value="ECO:0007669"/>
    <property type="project" value="TreeGrafter"/>
</dbReference>
<dbReference type="GO" id="GO:0000145">
    <property type="term" value="C:exocyst"/>
    <property type="evidence" value="ECO:0007669"/>
    <property type="project" value="InterPro"/>
</dbReference>
<dbReference type="SMART" id="SM01313">
    <property type="entry name" value="Sec3-PIP2_bind"/>
    <property type="match status" value="1"/>
</dbReference>
<dbReference type="Proteomes" id="UP000789831">
    <property type="component" value="Unassembled WGS sequence"/>
</dbReference>